<reference evidence="1 2" key="1">
    <citation type="journal article" name="Front. Microbiol.">
        <title>Sugar Metabolism of the First Thermophilic Planctomycete Thermogutta terrifontis: Comparative Genomic and Transcriptomic Approaches.</title>
        <authorList>
            <person name="Elcheninov A.G."/>
            <person name="Menzel P."/>
            <person name="Gudbergsdottir S.R."/>
            <person name="Slesarev A.I."/>
            <person name="Kadnikov V.V."/>
            <person name="Krogh A."/>
            <person name="Bonch-Osmolovskaya E.A."/>
            <person name="Peng X."/>
            <person name="Kublanov I.V."/>
        </authorList>
    </citation>
    <scope>NUCLEOTIDE SEQUENCE [LARGE SCALE GENOMIC DNA]</scope>
    <source>
        <strain evidence="1 2">R1</strain>
    </source>
</reference>
<dbReference type="KEGG" id="ttf:THTE_2107"/>
<proteinExistence type="predicted"/>
<dbReference type="Proteomes" id="UP000215086">
    <property type="component" value="Chromosome"/>
</dbReference>
<keyword evidence="2" id="KW-1185">Reference proteome</keyword>
<evidence type="ECO:0000313" key="2">
    <source>
        <dbReference type="Proteomes" id="UP000215086"/>
    </source>
</evidence>
<organism evidence="1 2">
    <name type="scientific">Thermogutta terrifontis</name>
    <dbReference type="NCBI Taxonomy" id="1331910"/>
    <lineage>
        <taxon>Bacteria</taxon>
        <taxon>Pseudomonadati</taxon>
        <taxon>Planctomycetota</taxon>
        <taxon>Planctomycetia</taxon>
        <taxon>Pirellulales</taxon>
        <taxon>Thermoguttaceae</taxon>
        <taxon>Thermogutta</taxon>
    </lineage>
</organism>
<dbReference type="EMBL" id="CP018477">
    <property type="protein sequence ID" value="ASV74709.1"/>
    <property type="molecule type" value="Genomic_DNA"/>
</dbReference>
<gene>
    <name evidence="1" type="ORF">THTE_2107</name>
</gene>
<sequence length="38" mass="4305">MREDLRHGRSYRSSVPVMVGAQLEHKFRDALHPGNISG</sequence>
<dbReference type="AlphaFoldDB" id="A0A286RFH0"/>
<evidence type="ECO:0000313" key="1">
    <source>
        <dbReference type="EMBL" id="ASV74709.1"/>
    </source>
</evidence>
<name>A0A286RFH0_9BACT</name>
<accession>A0A286RFH0</accession>
<protein>
    <submittedName>
        <fullName evidence="1">Uncharacterized protein</fullName>
    </submittedName>
</protein>